<accession>A0ABM4KD33</accession>
<feature type="compositionally biased region" description="Basic residues" evidence="1">
    <location>
        <begin position="97"/>
        <end position="115"/>
    </location>
</feature>
<reference evidence="3" key="1">
    <citation type="submission" date="2025-08" db="UniProtKB">
        <authorList>
            <consortium name="RefSeq"/>
        </authorList>
    </citation>
    <scope>IDENTIFICATION</scope>
    <source>
        <tissue evidence="3">Blood</tissue>
    </source>
</reference>
<evidence type="ECO:0000313" key="3">
    <source>
        <dbReference type="RefSeq" id="XP_070426105.1"/>
    </source>
</evidence>
<gene>
    <name evidence="3" type="primary">LOC139075217</name>
</gene>
<dbReference type="RefSeq" id="XP_070426105.1">
    <property type="nucleotide sequence ID" value="XM_070570004.1"/>
</dbReference>
<keyword evidence="2" id="KW-1185">Reference proteome</keyword>
<name>A0ABM4KD33_EQUPR</name>
<protein>
    <submittedName>
        <fullName evidence="3">Uncharacterized protein C10orf95-like</fullName>
    </submittedName>
</protein>
<feature type="region of interest" description="Disordered" evidence="1">
    <location>
        <begin position="1"/>
        <end position="309"/>
    </location>
</feature>
<feature type="compositionally biased region" description="Low complexity" evidence="1">
    <location>
        <begin position="210"/>
        <end position="221"/>
    </location>
</feature>
<dbReference type="GeneID" id="139075217"/>
<feature type="compositionally biased region" description="Low complexity" evidence="1">
    <location>
        <begin position="229"/>
        <end position="241"/>
    </location>
</feature>
<feature type="compositionally biased region" description="Basic residues" evidence="1">
    <location>
        <begin position="168"/>
        <end position="179"/>
    </location>
</feature>
<evidence type="ECO:0000313" key="2">
    <source>
        <dbReference type="Proteomes" id="UP001652662"/>
    </source>
</evidence>
<proteinExistence type="predicted"/>
<organism evidence="2 3">
    <name type="scientific">Equus przewalskii</name>
    <name type="common">Przewalski's horse</name>
    <name type="synonym">Equus caballus przewalskii</name>
    <dbReference type="NCBI Taxonomy" id="9798"/>
    <lineage>
        <taxon>Eukaryota</taxon>
        <taxon>Metazoa</taxon>
        <taxon>Chordata</taxon>
        <taxon>Craniata</taxon>
        <taxon>Vertebrata</taxon>
        <taxon>Euteleostomi</taxon>
        <taxon>Mammalia</taxon>
        <taxon>Eutheria</taxon>
        <taxon>Laurasiatheria</taxon>
        <taxon>Perissodactyla</taxon>
        <taxon>Equidae</taxon>
        <taxon>Equus</taxon>
    </lineage>
</organism>
<evidence type="ECO:0000256" key="1">
    <source>
        <dbReference type="SAM" id="MobiDB-lite"/>
    </source>
</evidence>
<dbReference type="Proteomes" id="UP001652662">
    <property type="component" value="Chromosome 13"/>
</dbReference>
<feature type="compositionally biased region" description="Basic and acidic residues" evidence="1">
    <location>
        <begin position="262"/>
        <end position="271"/>
    </location>
</feature>
<sequence>MQKPQQQPVQCRVPLPPARLRRAGAGTPRTRSRARGGRVQGCGEAGGWAARRSGPRRTPPGKERRALSAGRSRGTLRHRARLPAPALLCPGAGVRAPHPHRPGHPAGHPRQRRPPSQRGPQELSSGRPRAGPPPCGIRLAHRGVPDSARPCPLPARTLRPSFPGGKVKVARRRGSRRPGHPALKGAQRPTRASPRACVAKSTYERERGVPAAAEAAPAGPRAAPPAPAPASRRSSATSARALRGVALLRGAGRAPSAPVTRTGEEERRCRTPAEGAPRSCAPGPLRAGTQPRGAWPPRSGRAAGLSAVR</sequence>